<dbReference type="Proteomes" id="UP000276232">
    <property type="component" value="Unassembled WGS sequence"/>
</dbReference>
<dbReference type="PANTHER" id="PTHR33910:SF1">
    <property type="entry name" value="PROTEIN TRANSLOCASE SUBUNIT SECE"/>
    <property type="match status" value="1"/>
</dbReference>
<dbReference type="HAMAP" id="MF_00422">
    <property type="entry name" value="SecE"/>
    <property type="match status" value="1"/>
</dbReference>
<proteinExistence type="inferred from homology"/>
<dbReference type="GO" id="GO:0005886">
    <property type="term" value="C:plasma membrane"/>
    <property type="evidence" value="ECO:0007669"/>
    <property type="project" value="UniProtKB-SubCell"/>
</dbReference>
<dbReference type="RefSeq" id="WP_123379922.1">
    <property type="nucleotide sequence ID" value="NZ_RJKN01000004.1"/>
</dbReference>
<dbReference type="InParanoid" id="A0A3N1HL92"/>
<keyword evidence="2 9" id="KW-0813">Transport</keyword>
<evidence type="ECO:0000256" key="5">
    <source>
        <dbReference type="ARBA" id="ARBA00022927"/>
    </source>
</evidence>
<evidence type="ECO:0000256" key="10">
    <source>
        <dbReference type="SAM" id="MobiDB-lite"/>
    </source>
</evidence>
<evidence type="ECO:0000256" key="4">
    <source>
        <dbReference type="ARBA" id="ARBA00022692"/>
    </source>
</evidence>
<keyword evidence="6 9" id="KW-1133">Transmembrane helix</keyword>
<name>A0A3N1HL92_9ACTN</name>
<comment type="caution">
    <text evidence="11">The sequence shown here is derived from an EMBL/GenBank/DDBJ whole genome shotgun (WGS) entry which is preliminary data.</text>
</comment>
<comment type="subcellular location">
    <subcellularLocation>
        <location evidence="9">Cell membrane</location>
        <topology evidence="9">Single-pass membrane protein</topology>
    </subcellularLocation>
    <subcellularLocation>
        <location evidence="1">Membrane</location>
    </subcellularLocation>
</comment>
<dbReference type="InterPro" id="IPR005807">
    <property type="entry name" value="SecE_bac"/>
</dbReference>
<keyword evidence="5 9" id="KW-0653">Protein transport</keyword>
<dbReference type="GO" id="GO:0008320">
    <property type="term" value="F:protein transmembrane transporter activity"/>
    <property type="evidence" value="ECO:0007669"/>
    <property type="project" value="UniProtKB-UniRule"/>
</dbReference>
<comment type="similarity">
    <text evidence="9">Belongs to the SecE/SEC61-gamma family.</text>
</comment>
<keyword evidence="3 9" id="KW-1003">Cell membrane</keyword>
<feature type="transmembrane region" description="Helical" evidence="9">
    <location>
        <begin position="71"/>
        <end position="89"/>
    </location>
</feature>
<dbReference type="GO" id="GO:0065002">
    <property type="term" value="P:intracellular protein transmembrane transport"/>
    <property type="evidence" value="ECO:0007669"/>
    <property type="project" value="UniProtKB-UniRule"/>
</dbReference>
<dbReference type="PANTHER" id="PTHR33910">
    <property type="entry name" value="PROTEIN TRANSLOCASE SUBUNIT SECE"/>
    <property type="match status" value="1"/>
</dbReference>
<evidence type="ECO:0000256" key="2">
    <source>
        <dbReference type="ARBA" id="ARBA00022448"/>
    </source>
</evidence>
<dbReference type="Pfam" id="PF00584">
    <property type="entry name" value="SecE"/>
    <property type="match status" value="1"/>
</dbReference>
<keyword evidence="4 9" id="KW-0812">Transmembrane</keyword>
<comment type="subunit">
    <text evidence="9">Component of the Sec protein translocase complex. Heterotrimer consisting of SecY, SecE and SecG subunits. The heterotrimers can form oligomers, although 1 heterotrimer is thought to be able to translocate proteins. Interacts with the ribosome. Interacts with SecDF, and other proteins may be involved. Interacts with SecA.</text>
</comment>
<dbReference type="InterPro" id="IPR038379">
    <property type="entry name" value="SecE_sf"/>
</dbReference>
<evidence type="ECO:0000256" key="8">
    <source>
        <dbReference type="ARBA" id="ARBA00023136"/>
    </source>
</evidence>
<feature type="region of interest" description="Disordered" evidence="10">
    <location>
        <begin position="1"/>
        <end position="42"/>
    </location>
</feature>
<evidence type="ECO:0000256" key="3">
    <source>
        <dbReference type="ARBA" id="ARBA00022475"/>
    </source>
</evidence>
<evidence type="ECO:0000313" key="11">
    <source>
        <dbReference type="EMBL" id="ROP43235.1"/>
    </source>
</evidence>
<dbReference type="GO" id="GO:0009306">
    <property type="term" value="P:protein secretion"/>
    <property type="evidence" value="ECO:0007669"/>
    <property type="project" value="UniProtKB-UniRule"/>
</dbReference>
<dbReference type="EMBL" id="RJKN01000004">
    <property type="protein sequence ID" value="ROP43235.1"/>
    <property type="molecule type" value="Genomic_DNA"/>
</dbReference>
<dbReference type="NCBIfam" id="TIGR00964">
    <property type="entry name" value="secE_bact"/>
    <property type="match status" value="1"/>
</dbReference>
<keyword evidence="7 9" id="KW-0811">Translocation</keyword>
<sequence>MTQDAADPADGTPRGDSASSAGGADAAGTPPGRRGDATAVKDPGPFARLVRFLREVWAELRKVVRPTRGELVTYTSVVLVFVAVVMLYVSGLDYVFGQAVLWVFGGGGG</sequence>
<comment type="function">
    <text evidence="9">Essential subunit of the Sec protein translocation channel SecYEG. Clamps together the 2 halves of SecY. May contact the channel plug during translocation.</text>
</comment>
<evidence type="ECO:0000256" key="1">
    <source>
        <dbReference type="ARBA" id="ARBA00004370"/>
    </source>
</evidence>
<keyword evidence="8 9" id="KW-0472">Membrane</keyword>
<dbReference type="GO" id="GO:0043952">
    <property type="term" value="P:protein transport by the Sec complex"/>
    <property type="evidence" value="ECO:0007669"/>
    <property type="project" value="UniProtKB-UniRule"/>
</dbReference>
<dbReference type="GO" id="GO:0006605">
    <property type="term" value="P:protein targeting"/>
    <property type="evidence" value="ECO:0007669"/>
    <property type="project" value="UniProtKB-UniRule"/>
</dbReference>
<gene>
    <name evidence="9" type="primary">secE</name>
    <name evidence="11" type="ORF">EDC03_1832</name>
</gene>
<evidence type="ECO:0000256" key="6">
    <source>
        <dbReference type="ARBA" id="ARBA00022989"/>
    </source>
</evidence>
<dbReference type="AlphaFoldDB" id="A0A3N1HL92"/>
<protein>
    <recommendedName>
        <fullName evidence="9">Protein translocase subunit SecE</fullName>
    </recommendedName>
</protein>
<feature type="compositionally biased region" description="Low complexity" evidence="10">
    <location>
        <begin position="14"/>
        <end position="32"/>
    </location>
</feature>
<dbReference type="FunCoup" id="A0A3N1HL92">
    <property type="interactions" value="18"/>
</dbReference>
<dbReference type="InterPro" id="IPR001901">
    <property type="entry name" value="Translocase_SecE/Sec61-g"/>
</dbReference>
<organism evidence="11 12">
    <name type="scientific">Pseudokineococcus lusitanus</name>
    <dbReference type="NCBI Taxonomy" id="763993"/>
    <lineage>
        <taxon>Bacteria</taxon>
        <taxon>Bacillati</taxon>
        <taxon>Actinomycetota</taxon>
        <taxon>Actinomycetes</taxon>
        <taxon>Kineosporiales</taxon>
        <taxon>Kineosporiaceae</taxon>
        <taxon>Pseudokineococcus</taxon>
    </lineage>
</organism>
<keyword evidence="12" id="KW-1185">Reference proteome</keyword>
<evidence type="ECO:0000256" key="9">
    <source>
        <dbReference type="HAMAP-Rule" id="MF_00422"/>
    </source>
</evidence>
<evidence type="ECO:0000313" key="12">
    <source>
        <dbReference type="Proteomes" id="UP000276232"/>
    </source>
</evidence>
<dbReference type="Gene3D" id="1.20.5.1030">
    <property type="entry name" value="Preprotein translocase secy subunit"/>
    <property type="match status" value="1"/>
</dbReference>
<evidence type="ECO:0000256" key="7">
    <source>
        <dbReference type="ARBA" id="ARBA00023010"/>
    </source>
</evidence>
<reference evidence="11 12" key="1">
    <citation type="journal article" date="2015" name="Stand. Genomic Sci.">
        <title>Genomic Encyclopedia of Bacterial and Archaeal Type Strains, Phase III: the genomes of soil and plant-associated and newly described type strains.</title>
        <authorList>
            <person name="Whitman W.B."/>
            <person name="Woyke T."/>
            <person name="Klenk H.P."/>
            <person name="Zhou Y."/>
            <person name="Lilburn T.G."/>
            <person name="Beck B.J."/>
            <person name="De Vos P."/>
            <person name="Vandamme P."/>
            <person name="Eisen J.A."/>
            <person name="Garrity G."/>
            <person name="Hugenholtz P."/>
            <person name="Kyrpides N.C."/>
        </authorList>
    </citation>
    <scope>NUCLEOTIDE SEQUENCE [LARGE SCALE GENOMIC DNA]</scope>
    <source>
        <strain evidence="11 12">CECT 7306</strain>
    </source>
</reference>
<dbReference type="OrthoDB" id="9805743at2"/>
<accession>A0A3N1HL92</accession>